<accession>A0ABU1FQ01</accession>
<organism evidence="2 3">
    <name type="scientific">Agromyces indicus</name>
    <dbReference type="NCBI Taxonomy" id="758919"/>
    <lineage>
        <taxon>Bacteria</taxon>
        <taxon>Bacillati</taxon>
        <taxon>Actinomycetota</taxon>
        <taxon>Actinomycetes</taxon>
        <taxon>Micrococcales</taxon>
        <taxon>Microbacteriaceae</taxon>
        <taxon>Agromyces</taxon>
    </lineage>
</organism>
<reference evidence="3" key="1">
    <citation type="submission" date="2023-07" db="EMBL/GenBank/DDBJ databases">
        <title>Description of three actinobacteria isolated from air of manufacturing shop in a pharmaceutical factory.</title>
        <authorList>
            <person name="Zhang D.-F."/>
        </authorList>
    </citation>
    <scope>NUCLEOTIDE SEQUENCE [LARGE SCALE GENOMIC DNA]</scope>
    <source>
        <strain evidence="3">CCTCC AB 2011122</strain>
    </source>
</reference>
<dbReference type="Pfam" id="PF13338">
    <property type="entry name" value="AbiEi_4"/>
    <property type="match status" value="1"/>
</dbReference>
<dbReference type="SUPFAM" id="SSF52980">
    <property type="entry name" value="Restriction endonuclease-like"/>
    <property type="match status" value="1"/>
</dbReference>
<keyword evidence="3" id="KW-1185">Reference proteome</keyword>
<dbReference type="Gene3D" id="3.40.960.10">
    <property type="entry name" value="VSR Endonuclease"/>
    <property type="match status" value="1"/>
</dbReference>
<gene>
    <name evidence="2" type="ORF">RH861_14975</name>
</gene>
<dbReference type="RefSeq" id="WP_310521661.1">
    <property type="nucleotide sequence ID" value="NZ_BAABBS010000003.1"/>
</dbReference>
<sequence length="295" mass="31627">MRPSPVVAVAQHGGIATRAEILDAGVQGIDISRAVRAGELIRVRRAHYAVPEAPRDAVSAVRVGGRLGCVSALASYGIWTRATPVAHVTLPANAARLRTNRALVRTDEPLTPDRALTEVALHWTDVPFGARGDESAWRVPLDRALAALPRCRPHADVAAAFESAVQRGLLSLDLAQHLADASLPQRMPPLVLGGLDGSGVETLLAMELRALGVPFIQQVPFDGVGFIDFLVAGRLAVETDGYEFHSDRAAFVRDRRRDEDLLRRGIPTLRLAAADVIADPRAAALRVVRALCALD</sequence>
<evidence type="ECO:0000313" key="2">
    <source>
        <dbReference type="EMBL" id="MDR5693375.1"/>
    </source>
</evidence>
<dbReference type="InterPro" id="IPR025159">
    <property type="entry name" value="AbiEi_N"/>
</dbReference>
<feature type="domain" description="AbiEi antitoxin N-terminal" evidence="1">
    <location>
        <begin position="9"/>
        <end position="50"/>
    </location>
</feature>
<protein>
    <submittedName>
        <fullName evidence="2">Type IV toxin-antitoxin system AbiEi family antitoxin domain-containing protein</fullName>
    </submittedName>
</protein>
<proteinExistence type="predicted"/>
<evidence type="ECO:0000259" key="1">
    <source>
        <dbReference type="Pfam" id="PF13338"/>
    </source>
</evidence>
<dbReference type="Proteomes" id="UP001260072">
    <property type="component" value="Unassembled WGS sequence"/>
</dbReference>
<evidence type="ECO:0000313" key="3">
    <source>
        <dbReference type="Proteomes" id="UP001260072"/>
    </source>
</evidence>
<name>A0ABU1FQ01_9MICO</name>
<dbReference type="EMBL" id="JAVKGS010000004">
    <property type="protein sequence ID" value="MDR5693375.1"/>
    <property type="molecule type" value="Genomic_DNA"/>
</dbReference>
<comment type="caution">
    <text evidence="2">The sequence shown here is derived from an EMBL/GenBank/DDBJ whole genome shotgun (WGS) entry which is preliminary data.</text>
</comment>
<dbReference type="InterPro" id="IPR011335">
    <property type="entry name" value="Restrct_endonuc-II-like"/>
</dbReference>